<dbReference type="GO" id="GO:0004148">
    <property type="term" value="F:dihydrolipoyl dehydrogenase (NADH) activity"/>
    <property type="evidence" value="ECO:0007669"/>
    <property type="project" value="UniProtKB-EC"/>
</dbReference>
<dbReference type="EMBL" id="WTYQ01000002">
    <property type="protein sequence ID" value="MXP26029.1"/>
    <property type="molecule type" value="Genomic_DNA"/>
</dbReference>
<dbReference type="PRINTS" id="PR00368">
    <property type="entry name" value="FADPNR"/>
</dbReference>
<dbReference type="Proteomes" id="UP000460561">
    <property type="component" value="Unassembled WGS sequence"/>
</dbReference>
<evidence type="ECO:0000256" key="2">
    <source>
        <dbReference type="ARBA" id="ARBA00022630"/>
    </source>
</evidence>
<dbReference type="Gene3D" id="3.30.390.30">
    <property type="match status" value="1"/>
</dbReference>
<dbReference type="InterPro" id="IPR016156">
    <property type="entry name" value="FAD/NAD-linked_Rdtase_dimer_sf"/>
</dbReference>
<comment type="similarity">
    <text evidence="1">Belongs to the class-I pyridine nucleotide-disulfide oxidoreductase family.</text>
</comment>
<accession>A0A845A9L3</accession>
<evidence type="ECO:0000259" key="8">
    <source>
        <dbReference type="Pfam" id="PF07992"/>
    </source>
</evidence>
<evidence type="ECO:0000256" key="6">
    <source>
        <dbReference type="PIRSR" id="PIRSR000350-4"/>
    </source>
</evidence>
<keyword evidence="3 5" id="KW-0274">FAD</keyword>
<dbReference type="OrthoDB" id="7410809at2"/>
<feature type="binding site" evidence="5">
    <location>
        <begin position="141"/>
        <end position="143"/>
    </location>
    <ligand>
        <name>FAD</name>
        <dbReference type="ChEBI" id="CHEBI:57692"/>
    </ligand>
</feature>
<reference evidence="9 10" key="1">
    <citation type="submission" date="2019-12" db="EMBL/GenBank/DDBJ databases">
        <title>Genomic-based taxomic classification of the family Erythrobacteraceae.</title>
        <authorList>
            <person name="Xu L."/>
        </authorList>
    </citation>
    <scope>NUCLEOTIDE SEQUENCE [LARGE SCALE GENOMIC DNA]</scope>
    <source>
        <strain evidence="9 10">DSM 18604</strain>
    </source>
</reference>
<protein>
    <submittedName>
        <fullName evidence="9">Dihydrolipoyl dehydrogenase</fullName>
        <ecNumber evidence="9">1.8.1.4</ecNumber>
    </submittedName>
</protein>
<organism evidence="9 10">
    <name type="scientific">Altericroceibacterium indicum</name>
    <dbReference type="NCBI Taxonomy" id="374177"/>
    <lineage>
        <taxon>Bacteria</taxon>
        <taxon>Pseudomonadati</taxon>
        <taxon>Pseudomonadota</taxon>
        <taxon>Alphaproteobacteria</taxon>
        <taxon>Sphingomonadales</taxon>
        <taxon>Erythrobacteraceae</taxon>
        <taxon>Altericroceibacterium</taxon>
    </lineage>
</organism>
<evidence type="ECO:0000313" key="9">
    <source>
        <dbReference type="EMBL" id="MXP26029.1"/>
    </source>
</evidence>
<feature type="binding site" evidence="5">
    <location>
        <position position="307"/>
    </location>
    <ligand>
        <name>FAD</name>
        <dbReference type="ChEBI" id="CHEBI:57692"/>
    </ligand>
</feature>
<dbReference type="PIRSF" id="PIRSF000350">
    <property type="entry name" value="Mercury_reductase_MerA"/>
    <property type="match status" value="1"/>
</dbReference>
<feature type="domain" description="Pyridine nucleotide-disulphide oxidoreductase dimerisation" evidence="7">
    <location>
        <begin position="345"/>
        <end position="445"/>
    </location>
</feature>
<dbReference type="Gene3D" id="3.50.50.60">
    <property type="entry name" value="FAD/NAD(P)-binding domain"/>
    <property type="match status" value="2"/>
</dbReference>
<evidence type="ECO:0000259" key="7">
    <source>
        <dbReference type="Pfam" id="PF02852"/>
    </source>
</evidence>
<evidence type="ECO:0000256" key="4">
    <source>
        <dbReference type="PIRSR" id="PIRSR000350-2"/>
    </source>
</evidence>
<evidence type="ECO:0000256" key="1">
    <source>
        <dbReference type="ARBA" id="ARBA00007532"/>
    </source>
</evidence>
<dbReference type="PANTHER" id="PTHR43014">
    <property type="entry name" value="MERCURIC REDUCTASE"/>
    <property type="match status" value="1"/>
</dbReference>
<dbReference type="InterPro" id="IPR036188">
    <property type="entry name" value="FAD/NAD-bd_sf"/>
</dbReference>
<keyword evidence="5" id="KW-0520">NAD</keyword>
<feature type="active site" description="Proton acceptor" evidence="4">
    <location>
        <position position="435"/>
    </location>
</feature>
<dbReference type="EC" id="1.8.1.4" evidence="9"/>
<dbReference type="SUPFAM" id="SSF55424">
    <property type="entry name" value="FAD/NAD-linked reductases, dimerisation (C-terminal) domain"/>
    <property type="match status" value="1"/>
</dbReference>
<evidence type="ECO:0000256" key="5">
    <source>
        <dbReference type="PIRSR" id="PIRSR000350-3"/>
    </source>
</evidence>
<keyword evidence="2" id="KW-0285">Flavoprotein</keyword>
<comment type="caution">
    <text evidence="9">The sequence shown here is derived from an EMBL/GenBank/DDBJ whole genome shotgun (WGS) entry which is preliminary data.</text>
</comment>
<name>A0A845A9L3_9SPHN</name>
<feature type="domain" description="FAD/NAD(P)-binding" evidence="8">
    <location>
        <begin position="7"/>
        <end position="322"/>
    </location>
</feature>
<evidence type="ECO:0000313" key="10">
    <source>
        <dbReference type="Proteomes" id="UP000460561"/>
    </source>
</evidence>
<feature type="disulfide bond" description="Redox-active" evidence="6">
    <location>
        <begin position="43"/>
        <end position="48"/>
    </location>
</feature>
<gene>
    <name evidence="9" type="ORF">GRI39_08235</name>
</gene>
<dbReference type="InterPro" id="IPR023753">
    <property type="entry name" value="FAD/NAD-binding_dom"/>
</dbReference>
<dbReference type="SUPFAM" id="SSF51905">
    <property type="entry name" value="FAD/NAD(P)-binding domain"/>
    <property type="match status" value="2"/>
</dbReference>
<feature type="binding site" evidence="5">
    <location>
        <position position="201"/>
    </location>
    <ligand>
        <name>NAD(+)</name>
        <dbReference type="ChEBI" id="CHEBI:57540"/>
    </ligand>
</feature>
<proteinExistence type="inferred from homology"/>
<evidence type="ECO:0000256" key="3">
    <source>
        <dbReference type="ARBA" id="ARBA00022827"/>
    </source>
</evidence>
<dbReference type="InterPro" id="IPR001100">
    <property type="entry name" value="Pyr_nuc-diS_OxRdtase"/>
</dbReference>
<dbReference type="GO" id="GO:0050660">
    <property type="term" value="F:flavin adenine dinucleotide binding"/>
    <property type="evidence" value="ECO:0007669"/>
    <property type="project" value="TreeGrafter"/>
</dbReference>
<feature type="binding site" evidence="5">
    <location>
        <begin position="178"/>
        <end position="185"/>
    </location>
    <ligand>
        <name>NAD(+)</name>
        <dbReference type="ChEBI" id="CHEBI:57540"/>
    </ligand>
</feature>
<feature type="binding site" evidence="5">
    <location>
        <position position="52"/>
    </location>
    <ligand>
        <name>FAD</name>
        <dbReference type="ChEBI" id="CHEBI:57692"/>
    </ligand>
</feature>
<dbReference type="Pfam" id="PF02852">
    <property type="entry name" value="Pyr_redox_dim"/>
    <property type="match status" value="1"/>
</dbReference>
<dbReference type="PANTHER" id="PTHR43014:SF4">
    <property type="entry name" value="PYRIDINE NUCLEOTIDE-DISULFIDE OXIDOREDUCTASE RCLA-RELATED"/>
    <property type="match status" value="1"/>
</dbReference>
<keyword evidence="10" id="KW-1185">Reference proteome</keyword>
<dbReference type="PRINTS" id="PR00411">
    <property type="entry name" value="PNDRDTASEI"/>
</dbReference>
<feature type="binding site" evidence="5">
    <location>
        <position position="265"/>
    </location>
    <ligand>
        <name>NAD(+)</name>
        <dbReference type="ChEBI" id="CHEBI:57540"/>
    </ligand>
</feature>
<sequence length="469" mass="49683">MAEKFCDVAVIGAGTAGLAAERSARHNGAKTLLIDPEFIGTTCAHVGCMPSKLLIAAAHNAHEVAKSDIFGVKTGKVEIDGKAVMRRLRAERDKFTAATRKSFDRLPDGIMIRARACFTGLNSLALDNGDTISAKAIVIATGSSPFIPEPYQALGDVVLTSETIFEIDNLPESLAVVGGGTIGLELAQAMARLGVEVTLFERSDSIGSAGDEQITQDIHKVISRDLSLKLGVDVTPEKTSEGVRMRWTGASEGEQAYDKVLVAVGRPPNISGLNLKATGLVLNDKGLPEFDRQTMQCGDAPVFIAGDGNADVPLLHEASTEGAIAGRNAVAFPAVTSSRRTPFFSITFTDPPIAKLGIGPDETTVTGCASYEDQGRSKVEARADGHVRLYAEPKEGVLTGAVLFAPGADHMAHLLMLAIMHRVTASEMLEMPFYHPTLEEGLKSALRDICKATPVALPEDRDRSDPPGA</sequence>
<comment type="cofactor">
    <cofactor evidence="5">
        <name>FAD</name>
        <dbReference type="ChEBI" id="CHEBI:57692"/>
    </cofactor>
    <text evidence="5">Binds 1 FAD per subunit.</text>
</comment>
<dbReference type="InterPro" id="IPR004099">
    <property type="entry name" value="Pyr_nucl-diS_OxRdtase_dimer"/>
</dbReference>
<dbReference type="AlphaFoldDB" id="A0A845A9L3"/>
<dbReference type="NCBIfam" id="NF004939">
    <property type="entry name" value="PRK06292.1-1"/>
    <property type="match status" value="1"/>
</dbReference>
<dbReference type="GO" id="GO:0003955">
    <property type="term" value="F:NAD(P)H dehydrogenase (quinone) activity"/>
    <property type="evidence" value="ECO:0007669"/>
    <property type="project" value="TreeGrafter"/>
</dbReference>
<dbReference type="Pfam" id="PF07992">
    <property type="entry name" value="Pyr_redox_2"/>
    <property type="match status" value="1"/>
</dbReference>
<keyword evidence="9" id="KW-0560">Oxidoreductase</keyword>
<dbReference type="RefSeq" id="WP_160739175.1">
    <property type="nucleotide sequence ID" value="NZ_WTYQ01000002.1"/>
</dbReference>
<keyword evidence="5" id="KW-0547">Nucleotide-binding</keyword>